<feature type="domain" description="GHMP kinase N-terminal" evidence="10">
    <location>
        <begin position="65"/>
        <end position="144"/>
    </location>
</feature>
<dbReference type="Pfam" id="PF08544">
    <property type="entry name" value="GHMP_kinases_C"/>
    <property type="match status" value="1"/>
</dbReference>
<comment type="pathway">
    <text evidence="9">Isoprenoid biosynthesis; isopentenyl diphosphate biosynthesis via DXP pathway; isopentenyl diphosphate from 1-deoxy-D-xylulose 5-phosphate: step 3/6.</text>
</comment>
<evidence type="ECO:0000259" key="10">
    <source>
        <dbReference type="Pfam" id="PF00288"/>
    </source>
</evidence>
<dbReference type="Gene3D" id="3.30.230.10">
    <property type="match status" value="1"/>
</dbReference>
<feature type="binding site" evidence="9">
    <location>
        <begin position="94"/>
        <end position="104"/>
    </location>
    <ligand>
        <name>ATP</name>
        <dbReference type="ChEBI" id="CHEBI:30616"/>
    </ligand>
</feature>
<dbReference type="NCBIfam" id="TIGR00154">
    <property type="entry name" value="ispE"/>
    <property type="match status" value="1"/>
</dbReference>
<evidence type="ECO:0000256" key="7">
    <source>
        <dbReference type="ARBA" id="ARBA00022840"/>
    </source>
</evidence>
<dbReference type="SUPFAM" id="SSF55060">
    <property type="entry name" value="GHMP Kinase, C-terminal domain"/>
    <property type="match status" value="1"/>
</dbReference>
<evidence type="ECO:0000256" key="9">
    <source>
        <dbReference type="HAMAP-Rule" id="MF_00061"/>
    </source>
</evidence>
<dbReference type="GO" id="GO:0050515">
    <property type="term" value="F:4-(cytidine 5'-diphospho)-2-C-methyl-D-erythritol kinase activity"/>
    <property type="evidence" value="ECO:0007669"/>
    <property type="project" value="UniProtKB-UniRule"/>
</dbReference>
<dbReference type="EC" id="2.7.1.148" evidence="2 9"/>
<evidence type="ECO:0000256" key="3">
    <source>
        <dbReference type="ARBA" id="ARBA00017473"/>
    </source>
</evidence>
<feature type="domain" description="GHMP kinase C-terminal" evidence="11">
    <location>
        <begin position="224"/>
        <end position="273"/>
    </location>
</feature>
<reference evidence="12" key="1">
    <citation type="submission" date="2020-10" db="EMBL/GenBank/DDBJ databases">
        <authorList>
            <person name="Gilroy R."/>
        </authorList>
    </citation>
    <scope>NUCLEOTIDE SEQUENCE</scope>
    <source>
        <strain evidence="12">ChiSjej1B19-7085</strain>
    </source>
</reference>
<keyword evidence="6 9" id="KW-0418">Kinase</keyword>
<dbReference type="PIRSF" id="PIRSF010376">
    <property type="entry name" value="IspE"/>
    <property type="match status" value="1"/>
</dbReference>
<dbReference type="InterPro" id="IPR006204">
    <property type="entry name" value="GHMP_kinase_N_dom"/>
</dbReference>
<keyword evidence="9" id="KW-0414">Isoprene biosynthesis</keyword>
<dbReference type="SUPFAM" id="SSF54211">
    <property type="entry name" value="Ribosomal protein S5 domain 2-like"/>
    <property type="match status" value="1"/>
</dbReference>
<dbReference type="GO" id="GO:0016114">
    <property type="term" value="P:terpenoid biosynthetic process"/>
    <property type="evidence" value="ECO:0007669"/>
    <property type="project" value="UniProtKB-UniRule"/>
</dbReference>
<proteinExistence type="inferred from homology"/>
<evidence type="ECO:0000256" key="5">
    <source>
        <dbReference type="ARBA" id="ARBA00022741"/>
    </source>
</evidence>
<dbReference type="Pfam" id="PF00288">
    <property type="entry name" value="GHMP_kinases_N"/>
    <property type="match status" value="1"/>
</dbReference>
<protein>
    <recommendedName>
        <fullName evidence="3 9">4-diphosphocytidyl-2-C-methyl-D-erythritol kinase</fullName>
        <shortName evidence="9">CMK</shortName>
        <ecNumber evidence="2 9">2.7.1.148</ecNumber>
    </recommendedName>
    <alternativeName>
        <fullName evidence="8 9">4-(cytidine-5'-diphospho)-2-C-methyl-D-erythritol kinase</fullName>
    </alternativeName>
</protein>
<reference evidence="12" key="2">
    <citation type="journal article" date="2021" name="PeerJ">
        <title>Extensive microbial diversity within the chicken gut microbiome revealed by metagenomics and culture.</title>
        <authorList>
            <person name="Gilroy R."/>
            <person name="Ravi A."/>
            <person name="Getino M."/>
            <person name="Pursley I."/>
            <person name="Horton D.L."/>
            <person name="Alikhan N.F."/>
            <person name="Baker D."/>
            <person name="Gharbi K."/>
            <person name="Hall N."/>
            <person name="Watson M."/>
            <person name="Adriaenssens E.M."/>
            <person name="Foster-Nyarko E."/>
            <person name="Jarju S."/>
            <person name="Secka A."/>
            <person name="Antonio M."/>
            <person name="Oren A."/>
            <person name="Chaudhuri R.R."/>
            <person name="La Ragione R."/>
            <person name="Hildebrand F."/>
            <person name="Pallen M.J."/>
        </authorList>
    </citation>
    <scope>NUCLEOTIDE SEQUENCE</scope>
    <source>
        <strain evidence="12">ChiSjej1B19-7085</strain>
    </source>
</reference>
<evidence type="ECO:0000313" key="13">
    <source>
        <dbReference type="Proteomes" id="UP000886785"/>
    </source>
</evidence>
<dbReference type="Gene3D" id="3.30.70.890">
    <property type="entry name" value="GHMP kinase, C-terminal domain"/>
    <property type="match status" value="1"/>
</dbReference>
<keyword evidence="4 9" id="KW-0808">Transferase</keyword>
<comment type="catalytic activity">
    <reaction evidence="9">
        <text>4-CDP-2-C-methyl-D-erythritol + ATP = 4-CDP-2-C-methyl-D-erythritol 2-phosphate + ADP + H(+)</text>
        <dbReference type="Rhea" id="RHEA:18437"/>
        <dbReference type="ChEBI" id="CHEBI:15378"/>
        <dbReference type="ChEBI" id="CHEBI:30616"/>
        <dbReference type="ChEBI" id="CHEBI:57823"/>
        <dbReference type="ChEBI" id="CHEBI:57919"/>
        <dbReference type="ChEBI" id="CHEBI:456216"/>
        <dbReference type="EC" id="2.7.1.148"/>
    </reaction>
</comment>
<evidence type="ECO:0000259" key="11">
    <source>
        <dbReference type="Pfam" id="PF08544"/>
    </source>
</evidence>
<dbReference type="PANTHER" id="PTHR43527">
    <property type="entry name" value="4-DIPHOSPHOCYTIDYL-2-C-METHYL-D-ERYTHRITOL KINASE, CHLOROPLASTIC"/>
    <property type="match status" value="1"/>
</dbReference>
<dbReference type="InterPro" id="IPR013750">
    <property type="entry name" value="GHMP_kinase_C_dom"/>
</dbReference>
<evidence type="ECO:0000256" key="4">
    <source>
        <dbReference type="ARBA" id="ARBA00022679"/>
    </source>
</evidence>
<dbReference type="AlphaFoldDB" id="A0A9D1DNU3"/>
<name>A0A9D1DNU3_9FIRM</name>
<dbReference type="InterPro" id="IPR004424">
    <property type="entry name" value="IspE"/>
</dbReference>
<comment type="similarity">
    <text evidence="1 9">Belongs to the GHMP kinase family. IspE subfamily.</text>
</comment>
<dbReference type="HAMAP" id="MF_00061">
    <property type="entry name" value="IspE"/>
    <property type="match status" value="1"/>
</dbReference>
<comment type="function">
    <text evidence="9">Catalyzes the phosphorylation of the position 2 hydroxy group of 4-diphosphocytidyl-2C-methyl-D-erythritol.</text>
</comment>
<dbReference type="Proteomes" id="UP000886785">
    <property type="component" value="Unassembled WGS sequence"/>
</dbReference>
<feature type="active site" evidence="9">
    <location>
        <position position="136"/>
    </location>
</feature>
<dbReference type="PANTHER" id="PTHR43527:SF2">
    <property type="entry name" value="4-DIPHOSPHOCYTIDYL-2-C-METHYL-D-ERYTHRITOL KINASE, CHLOROPLASTIC"/>
    <property type="match status" value="1"/>
</dbReference>
<organism evidence="12 13">
    <name type="scientific">Candidatus Gallacutalibacter pullicola</name>
    <dbReference type="NCBI Taxonomy" id="2840830"/>
    <lineage>
        <taxon>Bacteria</taxon>
        <taxon>Bacillati</taxon>
        <taxon>Bacillota</taxon>
        <taxon>Clostridia</taxon>
        <taxon>Eubacteriales</taxon>
        <taxon>Candidatus Gallacutalibacter</taxon>
    </lineage>
</organism>
<dbReference type="GO" id="GO:0019288">
    <property type="term" value="P:isopentenyl diphosphate biosynthetic process, methylerythritol 4-phosphate pathway"/>
    <property type="evidence" value="ECO:0007669"/>
    <property type="project" value="UniProtKB-UniRule"/>
</dbReference>
<dbReference type="InterPro" id="IPR036554">
    <property type="entry name" value="GHMP_kinase_C_sf"/>
</dbReference>
<gene>
    <name evidence="9" type="primary">ispE</name>
    <name evidence="12" type="ORF">IAA54_01305</name>
</gene>
<dbReference type="GO" id="GO:0005524">
    <property type="term" value="F:ATP binding"/>
    <property type="evidence" value="ECO:0007669"/>
    <property type="project" value="UniProtKB-UniRule"/>
</dbReference>
<evidence type="ECO:0000256" key="1">
    <source>
        <dbReference type="ARBA" id="ARBA00009684"/>
    </source>
</evidence>
<keyword evidence="7 9" id="KW-0067">ATP-binding</keyword>
<evidence type="ECO:0000313" key="12">
    <source>
        <dbReference type="EMBL" id="HIR56283.1"/>
    </source>
</evidence>
<dbReference type="InterPro" id="IPR020568">
    <property type="entry name" value="Ribosomal_Su5_D2-typ_SF"/>
</dbReference>
<sequence length="289" mass="31751">MEILAHAKINLTLDITGKREEDSYHLLDMVMQSITLSDTVGLHEGTDGQIRIECRDERIPRGPENTAYRAAEEFFREAGIKCPGLRIHLRKWIPSQAGLGGGSTDAAAVLFGLNKMYEAKLSMDRLLRIGLRIGADVPFCLLGGTARVQGIGEKITPLRDMPDCPIVICKPPVSVSTREAYRKYDLAPGGHPAHTERMVAAIEQKSLSSICGALGNQFEEVLDLPEVNALKEKMQEMGAIGTSMTGSGSVVYGIFKEREKAASCEKTLKAEYPETFLCEVCREPMRIIP</sequence>
<evidence type="ECO:0000256" key="6">
    <source>
        <dbReference type="ARBA" id="ARBA00022777"/>
    </source>
</evidence>
<accession>A0A9D1DNU3</accession>
<keyword evidence="5 9" id="KW-0547">Nucleotide-binding</keyword>
<dbReference type="EMBL" id="DVHF01000014">
    <property type="protein sequence ID" value="HIR56283.1"/>
    <property type="molecule type" value="Genomic_DNA"/>
</dbReference>
<evidence type="ECO:0000256" key="2">
    <source>
        <dbReference type="ARBA" id="ARBA00012052"/>
    </source>
</evidence>
<feature type="active site" evidence="9">
    <location>
        <position position="8"/>
    </location>
</feature>
<dbReference type="InterPro" id="IPR014721">
    <property type="entry name" value="Ribsml_uS5_D2-typ_fold_subgr"/>
</dbReference>
<evidence type="ECO:0000256" key="8">
    <source>
        <dbReference type="ARBA" id="ARBA00032554"/>
    </source>
</evidence>
<comment type="caution">
    <text evidence="12">The sequence shown here is derived from an EMBL/GenBank/DDBJ whole genome shotgun (WGS) entry which is preliminary data.</text>
</comment>